<evidence type="ECO:0000313" key="1">
    <source>
        <dbReference type="EMBL" id="MBD8047548.1"/>
    </source>
</evidence>
<protein>
    <submittedName>
        <fullName evidence="1">Helix-turn-helix transcriptional regulator</fullName>
    </submittedName>
</protein>
<dbReference type="SUPFAM" id="SSF48452">
    <property type="entry name" value="TPR-like"/>
    <property type="match status" value="1"/>
</dbReference>
<name>A0ABR8YTF7_9CLOT</name>
<dbReference type="InterPro" id="IPR001387">
    <property type="entry name" value="Cro/C1-type_HTH"/>
</dbReference>
<dbReference type="SUPFAM" id="SSF47413">
    <property type="entry name" value="lambda repressor-like DNA-binding domains"/>
    <property type="match status" value="1"/>
</dbReference>
<dbReference type="CDD" id="cd00093">
    <property type="entry name" value="HTH_XRE"/>
    <property type="match status" value="1"/>
</dbReference>
<dbReference type="RefSeq" id="WP_191740515.1">
    <property type="nucleotide sequence ID" value="NZ_JACSQB010000079.1"/>
</dbReference>
<dbReference type="Proteomes" id="UP000627166">
    <property type="component" value="Unassembled WGS sequence"/>
</dbReference>
<dbReference type="EMBL" id="JACSQB010000079">
    <property type="protein sequence ID" value="MBD8047548.1"/>
    <property type="molecule type" value="Genomic_DNA"/>
</dbReference>
<dbReference type="InterPro" id="IPR011990">
    <property type="entry name" value="TPR-like_helical_dom_sf"/>
</dbReference>
<dbReference type="Gene3D" id="1.25.40.10">
    <property type="entry name" value="Tetratricopeptide repeat domain"/>
    <property type="match status" value="1"/>
</dbReference>
<organism evidence="1 2">
    <name type="scientific">Clostridium faecium</name>
    <dbReference type="NCBI Taxonomy" id="2762223"/>
    <lineage>
        <taxon>Bacteria</taxon>
        <taxon>Bacillati</taxon>
        <taxon>Bacillota</taxon>
        <taxon>Clostridia</taxon>
        <taxon>Eubacteriales</taxon>
        <taxon>Clostridiaceae</taxon>
        <taxon>Clostridium</taxon>
    </lineage>
</organism>
<evidence type="ECO:0000313" key="2">
    <source>
        <dbReference type="Proteomes" id="UP000627166"/>
    </source>
</evidence>
<dbReference type="InterPro" id="IPR010982">
    <property type="entry name" value="Lambda_DNA-bd_dom_sf"/>
</dbReference>
<comment type="caution">
    <text evidence="1">The sequence shown here is derived from an EMBL/GenBank/DDBJ whole genome shotgun (WGS) entry which is preliminary data.</text>
</comment>
<gene>
    <name evidence="1" type="ORF">H9637_10940</name>
</gene>
<dbReference type="Gene3D" id="1.10.260.40">
    <property type="entry name" value="lambda repressor-like DNA-binding domains"/>
    <property type="match status" value="1"/>
</dbReference>
<proteinExistence type="predicted"/>
<keyword evidence="2" id="KW-1185">Reference proteome</keyword>
<sequence>MYFENEIVHPGDKIKKLRIMLRVAQKELSSKSISRNFISAIENKRESLSVNAANVIANNLNRIIDDGAYGLPHITAEELLLSEEEQAVIIVKNRIKELNEHKNESIKQFKSRVTNIENMISLYKMPEEVMYDFFEVVIDFYYNNFCYEIAEIYILKKLDLSSIKQNNIQYVESLLTKMKIYIKLNKDSSIIHLGEYILEYMRNNKIDNRTYRKRIYFNIALSCKKLNNSKEGLDYISKLKSEFELTGYELSDVTLLEGKLYRQIGDYKLAGIKIHEALELSKKMKYTESIVIAHNSLAHHYLLLKDYGRAKFYVDMAMQIGSDNNMDDERAAQIFHEAFTIYMKFDEDEMFNYFEKTLDKAFLISNNGIILDTMNKMFDYFEEKNDINKNLEILKIINEKNKNYDKRTELGQIYIRAFDYIYF</sequence>
<reference evidence="1 2" key="1">
    <citation type="submission" date="2020-08" db="EMBL/GenBank/DDBJ databases">
        <title>A Genomic Blueprint of the Chicken Gut Microbiome.</title>
        <authorList>
            <person name="Gilroy R."/>
            <person name="Ravi A."/>
            <person name="Getino M."/>
            <person name="Pursley I."/>
            <person name="Horton D.L."/>
            <person name="Alikhan N.-F."/>
            <person name="Baker D."/>
            <person name="Gharbi K."/>
            <person name="Hall N."/>
            <person name="Watson M."/>
            <person name="Adriaenssens E.M."/>
            <person name="Foster-Nyarko E."/>
            <person name="Jarju S."/>
            <person name="Secka A."/>
            <person name="Antonio M."/>
            <person name="Oren A."/>
            <person name="Chaudhuri R."/>
            <person name="La Ragione R.M."/>
            <person name="Hildebrand F."/>
            <person name="Pallen M.J."/>
        </authorList>
    </citation>
    <scope>NUCLEOTIDE SEQUENCE [LARGE SCALE GENOMIC DNA]</scope>
    <source>
        <strain evidence="1 2">N37</strain>
    </source>
</reference>
<accession>A0ABR8YTF7</accession>